<name>A0A4R3JIA7_9PROT</name>
<dbReference type="Proteomes" id="UP000295304">
    <property type="component" value="Unassembled WGS sequence"/>
</dbReference>
<protein>
    <submittedName>
        <fullName evidence="3">Membrane protein YqaA with SNARE-associated domain</fullName>
    </submittedName>
</protein>
<dbReference type="PANTHER" id="PTHR42709">
    <property type="entry name" value="ALKALINE PHOSPHATASE LIKE PROTEIN"/>
    <property type="match status" value="1"/>
</dbReference>
<organism evidence="3 4">
    <name type="scientific">Varunaivibrio sulfuroxidans</name>
    <dbReference type="NCBI Taxonomy" id="1773489"/>
    <lineage>
        <taxon>Bacteria</taxon>
        <taxon>Pseudomonadati</taxon>
        <taxon>Pseudomonadota</taxon>
        <taxon>Alphaproteobacteria</taxon>
        <taxon>Rhodospirillales</taxon>
        <taxon>Magnetovibrionaceae</taxon>
        <taxon>Varunaivibrio</taxon>
    </lineage>
</organism>
<comment type="caution">
    <text evidence="3">The sequence shown here is derived from an EMBL/GenBank/DDBJ whole genome shotgun (WGS) entry which is preliminary data.</text>
</comment>
<dbReference type="RefSeq" id="WP_132937719.1">
    <property type="nucleotide sequence ID" value="NZ_CP119676.1"/>
</dbReference>
<evidence type="ECO:0000256" key="1">
    <source>
        <dbReference type="SAM" id="Phobius"/>
    </source>
</evidence>
<keyword evidence="1" id="KW-0472">Membrane</keyword>
<keyword evidence="1" id="KW-0812">Transmembrane</keyword>
<dbReference type="InterPro" id="IPR051311">
    <property type="entry name" value="DedA_domain"/>
</dbReference>
<dbReference type="InterPro" id="IPR032816">
    <property type="entry name" value="VTT_dom"/>
</dbReference>
<evidence type="ECO:0000259" key="2">
    <source>
        <dbReference type="Pfam" id="PF09335"/>
    </source>
</evidence>
<feature type="domain" description="VTT" evidence="2">
    <location>
        <begin position="26"/>
        <end position="139"/>
    </location>
</feature>
<gene>
    <name evidence="3" type="ORF">EDD55_101329</name>
</gene>
<proteinExistence type="predicted"/>
<keyword evidence="1" id="KW-1133">Transmembrane helix</keyword>
<sequence length="142" mass="16069">MIDYGGLFLAAFLAATLVPFSSEAILAAMFAAGRYDPLWLWAVASTANILGALVNWGLGRYLIRFQDRRWFPFKARERIKAERWFARYGVWSLLLSWVPVTGDPITFAAGLLRVELWRFMILVTLAKAGRYAVVLFIVYGAT</sequence>
<dbReference type="OrthoDB" id="9814483at2"/>
<accession>A0A4R3JIA7</accession>
<feature type="transmembrane region" description="Helical" evidence="1">
    <location>
        <begin position="84"/>
        <end position="100"/>
    </location>
</feature>
<dbReference type="Pfam" id="PF09335">
    <property type="entry name" value="VTT_dom"/>
    <property type="match status" value="1"/>
</dbReference>
<evidence type="ECO:0000313" key="3">
    <source>
        <dbReference type="EMBL" id="TCS64996.1"/>
    </source>
</evidence>
<feature type="transmembrane region" description="Helical" evidence="1">
    <location>
        <begin position="120"/>
        <end position="141"/>
    </location>
</feature>
<dbReference type="EMBL" id="SLZW01000001">
    <property type="protein sequence ID" value="TCS64996.1"/>
    <property type="molecule type" value="Genomic_DNA"/>
</dbReference>
<dbReference type="PANTHER" id="PTHR42709:SF4">
    <property type="entry name" value="INNER MEMBRANE PROTEIN YQAA"/>
    <property type="match status" value="1"/>
</dbReference>
<keyword evidence="4" id="KW-1185">Reference proteome</keyword>
<evidence type="ECO:0000313" key="4">
    <source>
        <dbReference type="Proteomes" id="UP000295304"/>
    </source>
</evidence>
<dbReference type="AlphaFoldDB" id="A0A4R3JIA7"/>
<feature type="transmembrane region" description="Helical" evidence="1">
    <location>
        <begin position="40"/>
        <end position="63"/>
    </location>
</feature>
<reference evidence="3 4" key="1">
    <citation type="submission" date="2019-03" db="EMBL/GenBank/DDBJ databases">
        <title>Genomic Encyclopedia of Type Strains, Phase IV (KMG-IV): sequencing the most valuable type-strain genomes for metagenomic binning, comparative biology and taxonomic classification.</title>
        <authorList>
            <person name="Goeker M."/>
        </authorList>
    </citation>
    <scope>NUCLEOTIDE SEQUENCE [LARGE SCALE GENOMIC DNA]</scope>
    <source>
        <strain evidence="3 4">DSM 101688</strain>
    </source>
</reference>